<sequence length="249" mass="27055">MEQVELIGSHLTISNREHYGSTFTFALPYKVSPICEDSDDPDELSDMADHDATVDANDDDISSGFFQFQPRTLGSLFSSSSSGKAQKLSANNFGFSAFYKLNGFPNDSCSFPSNNNISKEMTSVDDACLVVDASETSSKPKSSLKHSPVSDSKVARGKKCHDDGNGQFQNPCKYSSYSSRDVCMPVMDGLQASRLIRSFEETGNWDVAVNAGIEQHMPSSDSSPNGQEFQLSTKRIQIIAVTILTLVAA</sequence>
<name>A0A5J5A8D2_9ASTE</name>
<protein>
    <submittedName>
        <fullName evidence="2">Uncharacterized protein</fullName>
    </submittedName>
</protein>
<dbReference type="EMBL" id="CM018046">
    <property type="protein sequence ID" value="KAA8525681.1"/>
    <property type="molecule type" value="Genomic_DNA"/>
</dbReference>
<evidence type="ECO:0000256" key="1">
    <source>
        <dbReference type="SAM" id="MobiDB-lite"/>
    </source>
</evidence>
<dbReference type="Proteomes" id="UP000325577">
    <property type="component" value="Linkage Group LG3"/>
</dbReference>
<keyword evidence="3" id="KW-1185">Reference proteome</keyword>
<accession>A0A5J5A8D2</accession>
<gene>
    <name evidence="2" type="ORF">F0562_007536</name>
</gene>
<dbReference type="Gene3D" id="3.40.50.2300">
    <property type="match status" value="1"/>
</dbReference>
<evidence type="ECO:0000313" key="3">
    <source>
        <dbReference type="Proteomes" id="UP000325577"/>
    </source>
</evidence>
<proteinExistence type="predicted"/>
<reference evidence="2 3" key="1">
    <citation type="submission" date="2019-09" db="EMBL/GenBank/DDBJ databases">
        <title>A chromosome-level genome assembly of the Chinese tupelo Nyssa sinensis.</title>
        <authorList>
            <person name="Yang X."/>
            <person name="Kang M."/>
            <person name="Yang Y."/>
            <person name="Xiong H."/>
            <person name="Wang M."/>
            <person name="Zhang Z."/>
            <person name="Wang Z."/>
            <person name="Wu H."/>
            <person name="Ma T."/>
            <person name="Liu J."/>
            <person name="Xi Z."/>
        </authorList>
    </citation>
    <scope>NUCLEOTIDE SEQUENCE [LARGE SCALE GENOMIC DNA]</scope>
    <source>
        <strain evidence="2">J267</strain>
        <tissue evidence="2">Leaf</tissue>
    </source>
</reference>
<organism evidence="2 3">
    <name type="scientific">Nyssa sinensis</name>
    <dbReference type="NCBI Taxonomy" id="561372"/>
    <lineage>
        <taxon>Eukaryota</taxon>
        <taxon>Viridiplantae</taxon>
        <taxon>Streptophyta</taxon>
        <taxon>Embryophyta</taxon>
        <taxon>Tracheophyta</taxon>
        <taxon>Spermatophyta</taxon>
        <taxon>Magnoliopsida</taxon>
        <taxon>eudicotyledons</taxon>
        <taxon>Gunneridae</taxon>
        <taxon>Pentapetalae</taxon>
        <taxon>asterids</taxon>
        <taxon>Cornales</taxon>
        <taxon>Nyssaceae</taxon>
        <taxon>Nyssa</taxon>
    </lineage>
</organism>
<evidence type="ECO:0000313" key="2">
    <source>
        <dbReference type="EMBL" id="KAA8525681.1"/>
    </source>
</evidence>
<dbReference type="OrthoDB" id="21225at2759"/>
<dbReference type="AlphaFoldDB" id="A0A5J5A8D2"/>
<feature type="region of interest" description="Disordered" evidence="1">
    <location>
        <begin position="138"/>
        <end position="162"/>
    </location>
</feature>
<feature type="compositionally biased region" description="Low complexity" evidence="1">
    <location>
        <begin position="138"/>
        <end position="150"/>
    </location>
</feature>